<dbReference type="SUPFAM" id="SSF46894">
    <property type="entry name" value="C-terminal effector domain of the bipartite response regulators"/>
    <property type="match status" value="1"/>
</dbReference>
<dbReference type="InterPro" id="IPR016032">
    <property type="entry name" value="Sig_transdc_resp-reg_C-effctor"/>
</dbReference>
<dbReference type="Pfam" id="PF00196">
    <property type="entry name" value="GerE"/>
    <property type="match status" value="1"/>
</dbReference>
<feature type="domain" description="HTH luxR-type" evidence="1">
    <location>
        <begin position="205"/>
        <end position="270"/>
    </location>
</feature>
<dbReference type="CDD" id="cd06170">
    <property type="entry name" value="LuxR_C_like"/>
    <property type="match status" value="1"/>
</dbReference>
<dbReference type="EMBL" id="BSPP01000005">
    <property type="protein sequence ID" value="GLS86506.1"/>
    <property type="molecule type" value="Genomic_DNA"/>
</dbReference>
<dbReference type="SUPFAM" id="SSF53474">
    <property type="entry name" value="alpha/beta-Hydrolases"/>
    <property type="match status" value="1"/>
</dbReference>
<name>A0AA37U0J8_9RHOB</name>
<dbReference type="GO" id="GO:0003677">
    <property type="term" value="F:DNA binding"/>
    <property type="evidence" value="ECO:0007669"/>
    <property type="project" value="InterPro"/>
</dbReference>
<evidence type="ECO:0000313" key="3">
    <source>
        <dbReference type="Proteomes" id="UP001157355"/>
    </source>
</evidence>
<dbReference type="Gene3D" id="1.10.10.10">
    <property type="entry name" value="Winged helix-like DNA-binding domain superfamily/Winged helix DNA-binding domain"/>
    <property type="match status" value="1"/>
</dbReference>
<dbReference type="SMART" id="SM00421">
    <property type="entry name" value="HTH_LUXR"/>
    <property type="match status" value="1"/>
</dbReference>
<dbReference type="GO" id="GO:0006355">
    <property type="term" value="P:regulation of DNA-templated transcription"/>
    <property type="evidence" value="ECO:0007669"/>
    <property type="project" value="InterPro"/>
</dbReference>
<dbReference type="Gene3D" id="3.40.50.1820">
    <property type="entry name" value="alpha/beta hydrolase"/>
    <property type="match status" value="1"/>
</dbReference>
<dbReference type="PROSITE" id="PS50043">
    <property type="entry name" value="HTH_LUXR_2"/>
    <property type="match status" value="1"/>
</dbReference>
<proteinExistence type="predicted"/>
<dbReference type="InterPro" id="IPR029058">
    <property type="entry name" value="AB_hydrolase_fold"/>
</dbReference>
<evidence type="ECO:0000313" key="2">
    <source>
        <dbReference type="EMBL" id="GLS86506.1"/>
    </source>
</evidence>
<accession>A0AA37U0J8</accession>
<dbReference type="Proteomes" id="UP001157355">
    <property type="component" value="Unassembled WGS sequence"/>
</dbReference>
<keyword evidence="3" id="KW-1185">Reference proteome</keyword>
<comment type="caution">
    <text evidence="2">The sequence shown here is derived from an EMBL/GenBank/DDBJ whole genome shotgun (WGS) entry which is preliminary data.</text>
</comment>
<dbReference type="AlphaFoldDB" id="A0AA37U0J8"/>
<gene>
    <name evidence="2" type="ORF">GCM10010873_14800</name>
</gene>
<reference evidence="2 3" key="1">
    <citation type="journal article" date="2014" name="Int. J. Syst. Evol. Microbiol.">
        <title>Complete genome sequence of Corynebacterium casei LMG S-19264T (=DSM 44701T), isolated from a smear-ripened cheese.</title>
        <authorList>
            <consortium name="US DOE Joint Genome Institute (JGI-PGF)"/>
            <person name="Walter F."/>
            <person name="Albersmeier A."/>
            <person name="Kalinowski J."/>
            <person name="Ruckert C."/>
        </authorList>
    </citation>
    <scope>NUCLEOTIDE SEQUENCE [LARGE SCALE GENOMIC DNA]</scope>
    <source>
        <strain evidence="2 3">NBRC 111766</strain>
    </source>
</reference>
<sequence length="587" mass="64478">MRMSEPKSPADAAQAPSREHRAEIVDRLYEVALDPIRLEDLVDVWEGRIAPLRAGPSHDPVQLEDPEMEAHMARASVFLDRFEATREDGAYRSVLEDIPRSAAFLSDGGAVLAGHNRPAAVAFGLGTGARLSDLPFEAEDIALLRGVIASVASGRAEKVVTLRMRSTKTGSPVIVRVGPVESPGPKPLALVMSTELVWPEGFEVTVQEAFGLTAAEVEIVRGITLGLPVKDIAEARGRSAETVRTQVRSILAKTETHSQSELVRVVLGLMDVAVLPSEGAVVVAKPGTLEALSFQQMRDLDGRRLEWIEFGNPSGAPCVFMHLDFGLIRWPASAERAARRMGMRVIVPVRAGYGRTELHPKGVGHLEGVTADYIAVLEHLGVRRTAVIALGADLRFAMSLSLERPEMVTGILGCACQLPLRTPVQYERMDKWQRFILANARYAPKILPFLVKAGFSLARRLGKEKFFAQVNGGSPADMEAFADPEIREAMLAGSEVCLGERILASEAFTRECIGSEKDWSHLVKRVQVPVVLLQGDQDPQTPVQTIRELMAEYTHLDISFVPNTGQLLFFKEWPRVFGLLERFLPRR</sequence>
<evidence type="ECO:0000259" key="1">
    <source>
        <dbReference type="PROSITE" id="PS50043"/>
    </source>
</evidence>
<organism evidence="2 3">
    <name type="scientific">Cypionkella aquatica</name>
    <dbReference type="NCBI Taxonomy" id="1756042"/>
    <lineage>
        <taxon>Bacteria</taxon>
        <taxon>Pseudomonadati</taxon>
        <taxon>Pseudomonadota</taxon>
        <taxon>Alphaproteobacteria</taxon>
        <taxon>Rhodobacterales</taxon>
        <taxon>Paracoccaceae</taxon>
        <taxon>Cypionkella</taxon>
    </lineage>
</organism>
<dbReference type="InterPro" id="IPR000792">
    <property type="entry name" value="Tscrpt_reg_LuxR_C"/>
</dbReference>
<protein>
    <submittedName>
        <fullName evidence="2">Helix-turn-helix transcriptional regulator</fullName>
    </submittedName>
</protein>
<dbReference type="InterPro" id="IPR036388">
    <property type="entry name" value="WH-like_DNA-bd_sf"/>
</dbReference>